<sequence length="200" mass="23939">MLKIYLGPMYSGKTTELIRNYNRYRKYKQLIIDFDTETDPRKEKKVIELESNLYYYTDNLCNHNKQEIECLKVTNINILEQFYVYNFDIINDVKIIHINEAQFFRDLKQVVINLVDKYKVNIYLYGLDGDFKREKFGEIIDLIPYCDSITKLKGVCHYCDNNALFSHRICKGDQQMLINDSNEDKYIPLCRECYLSINLK</sequence>
<dbReference type="EC" id="2.7.1.21" evidence="2 10"/>
<evidence type="ECO:0000313" key="13">
    <source>
        <dbReference type="EMBL" id="UZT29083.1"/>
    </source>
</evidence>
<evidence type="ECO:0000256" key="3">
    <source>
        <dbReference type="ARBA" id="ARBA00022634"/>
    </source>
</evidence>
<organism evidence="12">
    <name type="scientific">Nucleocytoviricota sp</name>
    <dbReference type="NCBI Taxonomy" id="2809609"/>
    <lineage>
        <taxon>Viruses</taxon>
        <taxon>Varidnaviria</taxon>
        <taxon>Bamfordvirae</taxon>
        <taxon>Nucleocytoviricota</taxon>
    </lineage>
</organism>
<evidence type="ECO:0000256" key="10">
    <source>
        <dbReference type="RuleBase" id="RU000544"/>
    </source>
</evidence>
<protein>
    <recommendedName>
        <fullName evidence="2 10">Thymidine kinase</fullName>
        <ecNumber evidence="2 10">2.7.1.21</ecNumber>
    </recommendedName>
</protein>
<dbReference type="GO" id="GO:0004797">
    <property type="term" value="F:thymidine kinase activity"/>
    <property type="evidence" value="ECO:0007669"/>
    <property type="project" value="UniProtKB-EC"/>
</dbReference>
<evidence type="ECO:0000256" key="5">
    <source>
        <dbReference type="ARBA" id="ARBA00022741"/>
    </source>
</evidence>
<dbReference type="SUPFAM" id="SSF57716">
    <property type="entry name" value="Glucocorticoid receptor-like (DNA-binding domain)"/>
    <property type="match status" value="1"/>
</dbReference>
<dbReference type="Gene3D" id="3.40.50.300">
    <property type="entry name" value="P-loop containing nucleotide triphosphate hydrolases"/>
    <property type="match status" value="1"/>
</dbReference>
<dbReference type="InterPro" id="IPR027417">
    <property type="entry name" value="P-loop_NTPase"/>
</dbReference>
<keyword evidence="6 10" id="KW-0418">Kinase</keyword>
<comment type="catalytic activity">
    <reaction evidence="10">
        <text>thymidine + ATP = dTMP + ADP + H(+)</text>
        <dbReference type="Rhea" id="RHEA:19129"/>
        <dbReference type="ChEBI" id="CHEBI:15378"/>
        <dbReference type="ChEBI" id="CHEBI:17748"/>
        <dbReference type="ChEBI" id="CHEBI:30616"/>
        <dbReference type="ChEBI" id="CHEBI:63528"/>
        <dbReference type="ChEBI" id="CHEBI:456216"/>
        <dbReference type="EC" id="2.7.1.21"/>
    </reaction>
</comment>
<evidence type="ECO:0000256" key="8">
    <source>
        <dbReference type="PIRSR" id="PIRSR035805-1"/>
    </source>
</evidence>
<dbReference type="GO" id="GO:0046104">
    <property type="term" value="P:thymidine metabolic process"/>
    <property type="evidence" value="ECO:0007669"/>
    <property type="project" value="TreeGrafter"/>
</dbReference>
<dbReference type="GO" id="GO:0071897">
    <property type="term" value="P:DNA biosynthetic process"/>
    <property type="evidence" value="ECO:0007669"/>
    <property type="project" value="UniProtKB-KW"/>
</dbReference>
<evidence type="ECO:0000256" key="9">
    <source>
        <dbReference type="PIRSR" id="PIRSR035805-2"/>
    </source>
</evidence>
<dbReference type="EMBL" id="OP765584">
    <property type="protein sequence ID" value="UZT29083.1"/>
    <property type="molecule type" value="Genomic_DNA"/>
</dbReference>
<evidence type="ECO:0000313" key="12">
    <source>
        <dbReference type="EMBL" id="UZT28807.1"/>
    </source>
</evidence>
<dbReference type="GO" id="GO:0005524">
    <property type="term" value="F:ATP binding"/>
    <property type="evidence" value="ECO:0007669"/>
    <property type="project" value="UniProtKB-KW"/>
</dbReference>
<accession>A0A9E8G4D3</accession>
<dbReference type="PANTHER" id="PTHR11441:SF0">
    <property type="entry name" value="THYMIDINE KINASE, CYTOSOLIC"/>
    <property type="match status" value="1"/>
</dbReference>
<dbReference type="EMBL" id="OP765507">
    <property type="protein sequence ID" value="UZT28807.1"/>
    <property type="molecule type" value="Genomic_DNA"/>
</dbReference>
<feature type="active site" description="Proton acceptor" evidence="8">
    <location>
        <position position="100"/>
    </location>
</feature>
<feature type="binding site" evidence="9">
    <location>
        <position position="186"/>
    </location>
    <ligand>
        <name>substrate</name>
    </ligand>
</feature>
<evidence type="ECO:0000256" key="1">
    <source>
        <dbReference type="ARBA" id="ARBA00007587"/>
    </source>
</evidence>
<evidence type="ECO:0000256" key="6">
    <source>
        <dbReference type="ARBA" id="ARBA00022777"/>
    </source>
</evidence>
<keyword evidence="5 10" id="KW-0547">Nucleotide-binding</keyword>
<reference evidence="12" key="1">
    <citation type="submission" date="2022-10" db="EMBL/GenBank/DDBJ databases">
        <title>Genomics discovery of giant fungal viruses from subsurface oceanic crustal fluids.</title>
        <authorList>
            <person name="Bhattacharjee A.S."/>
            <person name="Schulz F."/>
            <person name="Woyke T."/>
            <person name="Orcutt B.N."/>
            <person name="Matinez Martinez J."/>
        </authorList>
    </citation>
    <scope>NUCLEOTIDE SEQUENCE</scope>
    <source>
        <strain evidence="12">VSAG1.JdFR</strain>
        <strain evidence="13">VSAG8.JdFR</strain>
    </source>
</reference>
<evidence type="ECO:0000256" key="7">
    <source>
        <dbReference type="ARBA" id="ARBA00022840"/>
    </source>
</evidence>
<dbReference type="Gene3D" id="3.30.60.20">
    <property type="match status" value="1"/>
</dbReference>
<evidence type="ECO:0000256" key="11">
    <source>
        <dbReference type="RuleBase" id="RU004165"/>
    </source>
</evidence>
<keyword evidence="4 10" id="KW-0808">Transferase</keyword>
<dbReference type="InterPro" id="IPR001267">
    <property type="entry name" value="Thymidine_kinase"/>
</dbReference>
<evidence type="ECO:0000256" key="2">
    <source>
        <dbReference type="ARBA" id="ARBA00012118"/>
    </source>
</evidence>
<keyword evidence="3 10" id="KW-0237">DNA synthesis</keyword>
<keyword evidence="7 10" id="KW-0067">ATP-binding</keyword>
<evidence type="ECO:0000256" key="4">
    <source>
        <dbReference type="ARBA" id="ARBA00022679"/>
    </source>
</evidence>
<dbReference type="Pfam" id="PF00265">
    <property type="entry name" value="TK"/>
    <property type="match status" value="1"/>
</dbReference>
<dbReference type="PANTHER" id="PTHR11441">
    <property type="entry name" value="THYMIDINE KINASE"/>
    <property type="match status" value="1"/>
</dbReference>
<comment type="similarity">
    <text evidence="1 11">Belongs to the thymidine kinase family.</text>
</comment>
<proteinExistence type="inferred from homology"/>
<name>A0A9E8G4D3_9VIRU</name>
<dbReference type="PIRSF" id="PIRSF035805">
    <property type="entry name" value="TK_cell"/>
    <property type="match status" value="1"/>
</dbReference>
<dbReference type="SUPFAM" id="SSF52540">
    <property type="entry name" value="P-loop containing nucleoside triphosphate hydrolases"/>
    <property type="match status" value="1"/>
</dbReference>